<dbReference type="Pfam" id="PF24762">
    <property type="entry name" value="TPR_IF140-IFT172"/>
    <property type="match status" value="1"/>
</dbReference>
<dbReference type="eggNOG" id="KOG3616">
    <property type="taxonomic scope" value="Eukaryota"/>
</dbReference>
<dbReference type="GO" id="GO:0036064">
    <property type="term" value="C:ciliary basal body"/>
    <property type="evidence" value="ECO:0007669"/>
    <property type="project" value="TreeGrafter"/>
</dbReference>
<keyword evidence="2" id="KW-0853">WD repeat</keyword>
<dbReference type="HOGENOM" id="CLU_002716_0_0_1"/>
<name>T1KB24_TETUR</name>
<evidence type="ECO:0000313" key="10">
    <source>
        <dbReference type="Proteomes" id="UP000015104"/>
    </source>
</evidence>
<dbReference type="EMBL" id="CAEY01001944">
    <property type="status" value="NOT_ANNOTATED_CDS"/>
    <property type="molecule type" value="Genomic_DNA"/>
</dbReference>
<dbReference type="EnsemblMetazoa" id="tetur08g02590.1">
    <property type="protein sequence ID" value="tetur08g02590.1"/>
    <property type="gene ID" value="tetur08g02590"/>
</dbReference>
<reference evidence="10" key="1">
    <citation type="submission" date="2011-08" db="EMBL/GenBank/DDBJ databases">
        <authorList>
            <person name="Rombauts S."/>
        </authorList>
    </citation>
    <scope>NUCLEOTIDE SEQUENCE</scope>
    <source>
        <strain evidence="10">London</strain>
    </source>
</reference>
<keyword evidence="5" id="KW-0966">Cell projection</keyword>
<keyword evidence="4" id="KW-0969">Cilium</keyword>
<dbReference type="GO" id="GO:0042073">
    <property type="term" value="P:intraciliary transport"/>
    <property type="evidence" value="ECO:0007669"/>
    <property type="project" value="TreeGrafter"/>
</dbReference>
<dbReference type="Proteomes" id="UP000015104">
    <property type="component" value="Unassembled WGS sequence"/>
</dbReference>
<evidence type="ECO:0000313" key="9">
    <source>
        <dbReference type="EnsemblMetazoa" id="tetur08g02590.1"/>
    </source>
</evidence>
<dbReference type="InterPro" id="IPR056157">
    <property type="entry name" value="TPR_IFT80_172_dom"/>
</dbReference>
<dbReference type="InterPro" id="IPR056168">
    <property type="entry name" value="TPR_IF140/IFT172/WDR19"/>
</dbReference>
<dbReference type="SUPFAM" id="SSF82171">
    <property type="entry name" value="DPP6 N-terminal domain-like"/>
    <property type="match status" value="1"/>
</dbReference>
<comment type="subcellular location">
    <subcellularLocation>
        <location evidence="1">Cell projection</location>
        <location evidence="1">Cilium</location>
    </subcellularLocation>
</comment>
<dbReference type="PANTHER" id="PTHR15722:SF2">
    <property type="entry name" value="INTRAFLAGELLAR TRANSPORT PROTEIN 172 HOMOLOG"/>
    <property type="match status" value="1"/>
</dbReference>
<dbReference type="GO" id="GO:0005930">
    <property type="term" value="C:axoneme"/>
    <property type="evidence" value="ECO:0007669"/>
    <property type="project" value="TreeGrafter"/>
</dbReference>
<keyword evidence="3" id="KW-0677">Repeat</keyword>
<evidence type="ECO:0000256" key="1">
    <source>
        <dbReference type="ARBA" id="ARBA00004138"/>
    </source>
</evidence>
<evidence type="ECO:0000256" key="3">
    <source>
        <dbReference type="ARBA" id="ARBA00022737"/>
    </source>
</evidence>
<dbReference type="InterPro" id="IPR015943">
    <property type="entry name" value="WD40/YVTN_repeat-like_dom_sf"/>
</dbReference>
<keyword evidence="10" id="KW-1185">Reference proteome</keyword>
<evidence type="ECO:0000259" key="7">
    <source>
        <dbReference type="Pfam" id="PF23387"/>
    </source>
</evidence>
<proteinExistence type="predicted"/>
<feature type="domain" description="IF140/IFT172/WDR19 TPR" evidence="8">
    <location>
        <begin position="791"/>
        <end position="1013"/>
    </location>
</feature>
<dbReference type="Pfam" id="PF23387">
    <property type="entry name" value="TPR_IFT80_172"/>
    <property type="match status" value="1"/>
</dbReference>
<evidence type="ECO:0000256" key="6">
    <source>
        <dbReference type="SAM" id="MobiDB-lite"/>
    </source>
</evidence>
<evidence type="ECO:0000256" key="4">
    <source>
        <dbReference type="ARBA" id="ARBA00023069"/>
    </source>
</evidence>
<evidence type="ECO:0000256" key="2">
    <source>
        <dbReference type="ARBA" id="ARBA00022574"/>
    </source>
</evidence>
<protein>
    <submittedName>
        <fullName evidence="9">Uncharacterized protein</fullName>
    </submittedName>
</protein>
<reference evidence="9" key="2">
    <citation type="submission" date="2015-06" db="UniProtKB">
        <authorList>
            <consortium name="EnsemblMetazoa"/>
        </authorList>
    </citation>
    <scope>IDENTIFICATION</scope>
</reference>
<evidence type="ECO:0000256" key="5">
    <source>
        <dbReference type="ARBA" id="ARBA00023273"/>
    </source>
</evidence>
<dbReference type="STRING" id="32264.T1KB24"/>
<dbReference type="GO" id="GO:0030992">
    <property type="term" value="C:intraciliary transport particle B"/>
    <property type="evidence" value="ECO:0007669"/>
    <property type="project" value="TreeGrafter"/>
</dbReference>
<dbReference type="FunFam" id="1.25.40.470:FF:000013">
    <property type="entry name" value="intraflagellar transport protein 172 homolog"/>
    <property type="match status" value="1"/>
</dbReference>
<accession>T1KB24</accession>
<evidence type="ECO:0000259" key="8">
    <source>
        <dbReference type="Pfam" id="PF24762"/>
    </source>
</evidence>
<feature type="region of interest" description="Disordered" evidence="6">
    <location>
        <begin position="1118"/>
        <end position="1154"/>
    </location>
</feature>
<organism evidence="9 10">
    <name type="scientific">Tetranychus urticae</name>
    <name type="common">Two-spotted spider mite</name>
    <dbReference type="NCBI Taxonomy" id="32264"/>
    <lineage>
        <taxon>Eukaryota</taxon>
        <taxon>Metazoa</taxon>
        <taxon>Ecdysozoa</taxon>
        <taxon>Arthropoda</taxon>
        <taxon>Chelicerata</taxon>
        <taxon>Arachnida</taxon>
        <taxon>Acari</taxon>
        <taxon>Acariformes</taxon>
        <taxon>Trombidiformes</taxon>
        <taxon>Prostigmata</taxon>
        <taxon>Eleutherengona</taxon>
        <taxon>Raphignathae</taxon>
        <taxon>Tetranychoidea</taxon>
        <taxon>Tetranychidae</taxon>
        <taxon>Tetranychus</taxon>
    </lineage>
</organism>
<dbReference type="Gene3D" id="2.130.10.10">
    <property type="entry name" value="YVTN repeat-like/Quinoprotein amine dehydrogenase"/>
    <property type="match status" value="1"/>
</dbReference>
<sequence>MSTLISTNSMVISLSISGDTIVAGFLNGSIFTSTIGSRESGGYQIASHSCPPFGLTLTHSGYIVAAGCDGKIAFHLTSGYPSRNVTNKQIIEFGSELTCASAFPSGNSVLLTSTDKMVMFNLESHLWRLNQTIQLAGTHLITAAYITKDGTRMLIGSVTGSVDLFTSQWKKKLIGDKFEVNYVGLSQIVFKNLDNGLTNVFRSDHEIRDVRIIRDSYAVVWTSGSLILATLGTTSKSSEIEWPGLTNSGFKFSFDYENVALIYAAGELFIVELGVNQLLASVRTDHVNPHLMSVRLNERKSGAKVLAYLLDLKTIAIVDLISGLQICTWSHEDKIDWLELNETTKRLLFRDKQLRLHLLDILAQESTVLLNFCGFVQWVPGSDVVVAQARDKVYVWYDFSRPVIHDIPGDSKAEVMSIEREGGLSRVTFTGNIPDIILDDVLLEFDTALEDGDLRRAMSFLETCELSPESEAMWKQLANVALQSSDISVAERAYAAIGDVTRASFFRQCFDNQSKLALLEGDWSNFESNNFDDVIETYVTLHKWDKAIELAARMGRIDVKDSLETRYLDYLSETDQQAEAGRLMEKKGHYEEAIKLYLRSGWPFQAAALLFDMAVKKPLNIKRNLLEELVAELKDAQFYEEAGRLCEMAPLSDPNAAYELYLTGNCFGRAIDLARREFPEEVVNLEAKYGDWLMNSARDPAGAINHYIEAGQNDKALKAAVEAGQFEKAAEIVPSLDVIPSELGRSIAEHYASSGQIDAAQEIYLTCGLIEEAVSLLNKAGQFSRAYRLAKNYMSGEAAREMYENIARSMEGEGKYREAERIYITCDDVDSAISMYKAARQYDSMIRLVKQYHPDLLNDTHLHLAKELENEGLHAQAEGHYVAAGEWKNAVRMYKNANKWEDAYRVARSYGGAVPAKQVAFLWAKSLSDSESAVKLLTRFGLLNQVIDYAVECNAFEFAISLVTNAGPEMKHKLTDVRLKYALWLEDEGRYDEAEALFLAANKPREAVLMYLHAKSFSDALRVAEQYVKDENVVSGVLVAESKSLLERPGGTSIETMMKAESLLLRAGRIELAVKMYKDMEMWDEALRVCEQYSPVLIDSVKRDMILSGNRSSASMADFRSVESGSTNGSRLRGSVASRGSPATSRSGSISVPITPSESYKRDLKSDLEAAEAANDKENIVRYCLLLVSQLVGKKSFDEAVRLINKYPVVLATPESRTLLIRIANDLMAFELPDEPDSSTWKNLRNALSSHLSTSNGTADDASIDKYLLITHYLVLRRALTNLADFNGVSDLLCKLTVSLVRYTDVLRVDKFFYEAGLAAKENGRLDMAFIFWNHFLDLIDAIEEGDVNVDHSDFEATDIPSEVPLPSTPYSIEGQPNLIEDVKSWILQVSMDSKISHNLPVDPYWGNVYEASLVNTDGTRCLPCLVTGYPVHKHKILELKPNKYAANKDDWNKLLMITKVSGSDELKEILLFIGKLCGNATVARFTFQ</sequence>
<feature type="compositionally biased region" description="Polar residues" evidence="6">
    <location>
        <begin position="1141"/>
        <end position="1154"/>
    </location>
</feature>
<feature type="domain" description="IFT80/172/WDR35 TPR" evidence="7">
    <location>
        <begin position="473"/>
        <end position="579"/>
    </location>
</feature>
<dbReference type="PANTHER" id="PTHR15722">
    <property type="entry name" value="IFT140/172-RELATED"/>
    <property type="match status" value="1"/>
</dbReference>
<dbReference type="Gene3D" id="1.25.40.470">
    <property type="match status" value="4"/>
</dbReference>